<dbReference type="KEGG" id="nde:NIDE0254"/>
<accession>D8P9X6</accession>
<sequence>MIAQWHRWRNDAMMATMNVADRSHARVLRIQQAIREQPGLDGWLFYDFRHLDPIAYRVLLLDPSLHVTRRWYYWVPAQGTPVKLQHRIEPHVLDGLPGDARAYVSWRDQQSALGSLLHSAKRIAMQYSPMNAIPYLSRVDAGTIDLVRSLGAEVVTSADLVQQFEAVWNDAQLASHRVAAEGLRAIVDEAFGFVGTSLAARSNLTEYGLQQYILSRMQARGLVTSSPPIAAVNAHSADPHYAPESQGSALIRQGDLVLIDLWAKQPGPGAVYADITWTAFVGATVPARHQDIFQIVRRARDAAVTFVQGRVRAGEFPYGWEVDDVCRQVIQEAGYGQYFVHRTGHSIGEEVHGNGANIDNLETQDARRLLPGTCFSIEPGIYLPKDFGIRSELDVYLSPHDAVVYGQPVQADLVPIPVPFN</sequence>
<dbReference type="InterPro" id="IPR000994">
    <property type="entry name" value="Pept_M24"/>
</dbReference>
<name>D8P9X6_9BACT</name>
<dbReference type="Gene3D" id="3.90.230.10">
    <property type="entry name" value="Creatinase/methionine aminopeptidase superfamily"/>
    <property type="match status" value="1"/>
</dbReference>
<proteinExistence type="predicted"/>
<evidence type="ECO:0000313" key="2">
    <source>
        <dbReference type="EMBL" id="CBK40035.1"/>
    </source>
</evidence>
<dbReference type="STRING" id="330214.NIDE0254"/>
<dbReference type="InterPro" id="IPR036005">
    <property type="entry name" value="Creatinase/aminopeptidase-like"/>
</dbReference>
<dbReference type="PANTHER" id="PTHR46112">
    <property type="entry name" value="AMINOPEPTIDASE"/>
    <property type="match status" value="1"/>
</dbReference>
<dbReference type="eggNOG" id="COG0006">
    <property type="taxonomic scope" value="Bacteria"/>
</dbReference>
<evidence type="ECO:0000259" key="1">
    <source>
        <dbReference type="Pfam" id="PF00557"/>
    </source>
</evidence>
<dbReference type="SUPFAM" id="SSF55920">
    <property type="entry name" value="Creatinase/aminopeptidase"/>
    <property type="match status" value="1"/>
</dbReference>
<dbReference type="HOGENOM" id="CLU_056320_0_0_0"/>
<reference evidence="2 3" key="1">
    <citation type="journal article" date="2010" name="Proc. Natl. Acad. Sci. U.S.A.">
        <title>A Nitrospira metagenome illuminates the physiology and evolution of globally important nitrite-oxidizing bacteria.</title>
        <authorList>
            <person name="Lucker S."/>
            <person name="Wagner M."/>
            <person name="Maixner F."/>
            <person name="Pelletier E."/>
            <person name="Koch H."/>
            <person name="Vacherie B."/>
            <person name="Rattei T."/>
            <person name="Sinninghe Damste J."/>
            <person name="Spieck E."/>
            <person name="Le Paslier D."/>
            <person name="Daims H."/>
        </authorList>
    </citation>
    <scope>NUCLEOTIDE SEQUENCE [LARGE SCALE GENOMIC DNA]</scope>
</reference>
<dbReference type="EMBL" id="FP929003">
    <property type="protein sequence ID" value="CBK40035.1"/>
    <property type="molecule type" value="Genomic_DNA"/>
</dbReference>
<dbReference type="InterPro" id="IPR050659">
    <property type="entry name" value="Peptidase_M24B"/>
</dbReference>
<keyword evidence="3" id="KW-1185">Reference proteome</keyword>
<dbReference type="AlphaFoldDB" id="D8P9X6"/>
<protein>
    <submittedName>
        <fullName evidence="2">Peptidase M24</fullName>
    </submittedName>
</protein>
<organism evidence="2 3">
    <name type="scientific">Nitrospira defluvii</name>
    <dbReference type="NCBI Taxonomy" id="330214"/>
    <lineage>
        <taxon>Bacteria</taxon>
        <taxon>Pseudomonadati</taxon>
        <taxon>Nitrospirota</taxon>
        <taxon>Nitrospiria</taxon>
        <taxon>Nitrospirales</taxon>
        <taxon>Nitrospiraceae</taxon>
        <taxon>Nitrospira</taxon>
    </lineage>
</organism>
<feature type="domain" description="Peptidase M24" evidence="1">
    <location>
        <begin position="184"/>
        <end position="397"/>
    </location>
</feature>
<dbReference type="Pfam" id="PF00557">
    <property type="entry name" value="Peptidase_M24"/>
    <property type="match status" value="1"/>
</dbReference>
<dbReference type="OrthoDB" id="9806388at2"/>
<gene>
    <name evidence="2" type="ORF">NIDE0254</name>
</gene>
<evidence type="ECO:0000313" key="3">
    <source>
        <dbReference type="Proteomes" id="UP000001660"/>
    </source>
</evidence>
<dbReference type="PANTHER" id="PTHR46112:SF3">
    <property type="entry name" value="AMINOPEPTIDASE YPDF"/>
    <property type="match status" value="1"/>
</dbReference>
<dbReference type="Proteomes" id="UP000001660">
    <property type="component" value="Chromosome"/>
</dbReference>